<reference evidence="2" key="1">
    <citation type="submission" date="2018-05" db="EMBL/GenBank/DDBJ databases">
        <title>Complete Genome Sequence of Methylobacterium sp. 17SD2-17.</title>
        <authorList>
            <person name="Srinivasan S."/>
        </authorList>
    </citation>
    <scope>NUCLEOTIDE SEQUENCE [LARGE SCALE GENOMIC DNA]</scope>
    <source>
        <strain evidence="2">17SD2-17</strain>
    </source>
</reference>
<name>A0A2U8WBB5_9HYPH</name>
<dbReference type="OrthoDB" id="7997717at2"/>
<dbReference type="KEGG" id="mets:DK389_26065"/>
<proteinExistence type="predicted"/>
<evidence type="ECO:0000313" key="1">
    <source>
        <dbReference type="EMBL" id="AWN43339.1"/>
    </source>
</evidence>
<sequence length="100" mass="11532">MQLASAHRERSETVQERTNGLWQSWLVSVCEGCGPKMKPYSETIRNDQERNVPTFTVGETSFDAARLASYRSLPSSEYSRRIYTDLTTENIDQIRRSPSR</sequence>
<protein>
    <submittedName>
        <fullName evidence="1">Uncharacterized protein</fullName>
    </submittedName>
</protein>
<evidence type="ECO:0000313" key="2">
    <source>
        <dbReference type="Proteomes" id="UP000245926"/>
    </source>
</evidence>
<dbReference type="AlphaFoldDB" id="A0A2U8WBB5"/>
<accession>A0A2U8WBB5</accession>
<keyword evidence="2" id="KW-1185">Reference proteome</keyword>
<dbReference type="EMBL" id="CP029550">
    <property type="protein sequence ID" value="AWN43339.1"/>
    <property type="molecule type" value="Genomic_DNA"/>
</dbReference>
<gene>
    <name evidence="1" type="ORF">DK389_26065</name>
</gene>
<organism evidence="1 2">
    <name type="scientific">Methylobacterium durans</name>
    <dbReference type="NCBI Taxonomy" id="2202825"/>
    <lineage>
        <taxon>Bacteria</taxon>
        <taxon>Pseudomonadati</taxon>
        <taxon>Pseudomonadota</taxon>
        <taxon>Alphaproteobacteria</taxon>
        <taxon>Hyphomicrobiales</taxon>
        <taxon>Methylobacteriaceae</taxon>
        <taxon>Methylobacterium</taxon>
    </lineage>
</organism>
<dbReference type="Proteomes" id="UP000245926">
    <property type="component" value="Chromosome"/>
</dbReference>